<keyword evidence="7" id="KW-1185">Reference proteome</keyword>
<evidence type="ECO:0000256" key="2">
    <source>
        <dbReference type="ARBA" id="ARBA00023125"/>
    </source>
</evidence>
<dbReference type="Pfam" id="PF16925">
    <property type="entry name" value="TetR_C_13"/>
    <property type="match status" value="1"/>
</dbReference>
<evidence type="ECO:0000256" key="4">
    <source>
        <dbReference type="PROSITE-ProRule" id="PRU00335"/>
    </source>
</evidence>
<keyword evidence="3" id="KW-0804">Transcription</keyword>
<evidence type="ECO:0000313" key="6">
    <source>
        <dbReference type="EMBL" id="MCQ8191672.1"/>
    </source>
</evidence>
<sequence length="217" mass="22573">MSPAGRPRAFVIEGVLEAAMRLFWEQGYEATSMAQLREATGLSSASLYGAFGSKQGLFERAVEHYLAGPGSVTDVIADEALSPREAVARMLHGSIDMQTDTSHPRGCLVALSGIVRAPGDDDAAVRRTIAARRAMDRARIRACVVRGVATGELAGETDVDGFTSMIHGFLLGVSTQVCDGTPARDLHAAADAALAAWHAPSARAAGARAADARAAGV</sequence>
<reference evidence="6 7" key="1">
    <citation type="submission" date="2022-07" db="EMBL/GenBank/DDBJ databases">
        <authorList>
            <person name="Phongsopitanun W."/>
            <person name="Tanasupawat S."/>
        </authorList>
    </citation>
    <scope>NUCLEOTIDE SEQUENCE [LARGE SCALE GENOMIC DNA]</scope>
    <source>
        <strain evidence="6 7">RCU-064</strain>
    </source>
</reference>
<accession>A0ABT1V2R7</accession>
<evidence type="ECO:0000313" key="7">
    <source>
        <dbReference type="Proteomes" id="UP001204746"/>
    </source>
</evidence>
<evidence type="ECO:0000259" key="5">
    <source>
        <dbReference type="PROSITE" id="PS50977"/>
    </source>
</evidence>
<dbReference type="PROSITE" id="PS01081">
    <property type="entry name" value="HTH_TETR_1"/>
    <property type="match status" value="1"/>
</dbReference>
<proteinExistence type="predicted"/>
<dbReference type="Gene3D" id="1.10.357.10">
    <property type="entry name" value="Tetracycline Repressor, domain 2"/>
    <property type="match status" value="1"/>
</dbReference>
<keyword evidence="1" id="KW-0805">Transcription regulation</keyword>
<dbReference type="InterPro" id="IPR009057">
    <property type="entry name" value="Homeodomain-like_sf"/>
</dbReference>
<keyword evidence="2 4" id="KW-0238">DNA-binding</keyword>
<dbReference type="PANTHER" id="PTHR47506:SF1">
    <property type="entry name" value="HTH-TYPE TRANSCRIPTIONAL REGULATOR YJDC"/>
    <property type="match status" value="1"/>
</dbReference>
<evidence type="ECO:0000256" key="3">
    <source>
        <dbReference type="ARBA" id="ARBA00023163"/>
    </source>
</evidence>
<dbReference type="InterPro" id="IPR011075">
    <property type="entry name" value="TetR_C"/>
</dbReference>
<dbReference type="RefSeq" id="WP_256652618.1">
    <property type="nucleotide sequence ID" value="NZ_JANIAA010000019.1"/>
</dbReference>
<dbReference type="PANTHER" id="PTHR47506">
    <property type="entry name" value="TRANSCRIPTIONAL REGULATORY PROTEIN"/>
    <property type="match status" value="1"/>
</dbReference>
<name>A0ABT1V2R7_9ACTN</name>
<feature type="domain" description="HTH tetR-type" evidence="5">
    <location>
        <begin position="9"/>
        <end position="69"/>
    </location>
</feature>
<evidence type="ECO:0000256" key="1">
    <source>
        <dbReference type="ARBA" id="ARBA00023015"/>
    </source>
</evidence>
<dbReference type="EMBL" id="JANIAA010000019">
    <property type="protein sequence ID" value="MCQ8191672.1"/>
    <property type="molecule type" value="Genomic_DNA"/>
</dbReference>
<dbReference type="Gene3D" id="1.10.10.60">
    <property type="entry name" value="Homeodomain-like"/>
    <property type="match status" value="1"/>
</dbReference>
<gene>
    <name evidence="6" type="ORF">NP777_26040</name>
</gene>
<dbReference type="PRINTS" id="PR00455">
    <property type="entry name" value="HTHTETR"/>
</dbReference>
<comment type="caution">
    <text evidence="6">The sequence shown here is derived from an EMBL/GenBank/DDBJ whole genome shotgun (WGS) entry which is preliminary data.</text>
</comment>
<dbReference type="PROSITE" id="PS50977">
    <property type="entry name" value="HTH_TETR_2"/>
    <property type="match status" value="1"/>
</dbReference>
<dbReference type="InterPro" id="IPR036271">
    <property type="entry name" value="Tet_transcr_reg_TetR-rel_C_sf"/>
</dbReference>
<protein>
    <submittedName>
        <fullName evidence="6">TetR/AcrR family transcriptional regulator</fullName>
    </submittedName>
</protein>
<organism evidence="6 7">
    <name type="scientific">Streptomyces rugosispiralis</name>
    <dbReference type="NCBI Taxonomy" id="2967341"/>
    <lineage>
        <taxon>Bacteria</taxon>
        <taxon>Bacillati</taxon>
        <taxon>Actinomycetota</taxon>
        <taxon>Actinomycetes</taxon>
        <taxon>Kitasatosporales</taxon>
        <taxon>Streptomycetaceae</taxon>
        <taxon>Streptomyces</taxon>
    </lineage>
</organism>
<feature type="DNA-binding region" description="H-T-H motif" evidence="4">
    <location>
        <begin position="32"/>
        <end position="51"/>
    </location>
</feature>
<dbReference type="SUPFAM" id="SSF46689">
    <property type="entry name" value="Homeodomain-like"/>
    <property type="match status" value="1"/>
</dbReference>
<dbReference type="InterPro" id="IPR023772">
    <property type="entry name" value="DNA-bd_HTH_TetR-type_CS"/>
</dbReference>
<dbReference type="InterPro" id="IPR001647">
    <property type="entry name" value="HTH_TetR"/>
</dbReference>
<dbReference type="Proteomes" id="UP001204746">
    <property type="component" value="Unassembled WGS sequence"/>
</dbReference>
<dbReference type="Pfam" id="PF00440">
    <property type="entry name" value="TetR_N"/>
    <property type="match status" value="1"/>
</dbReference>
<dbReference type="SUPFAM" id="SSF48498">
    <property type="entry name" value="Tetracyclin repressor-like, C-terminal domain"/>
    <property type="match status" value="1"/>
</dbReference>